<protein>
    <recommendedName>
        <fullName evidence="2">Transcription regulator PadR N-terminal domain-containing protein</fullName>
    </recommendedName>
</protein>
<evidence type="ECO:0000313" key="3">
    <source>
        <dbReference type="EMBL" id="GAA4634269.1"/>
    </source>
</evidence>
<gene>
    <name evidence="3" type="ORF">GCM10023196_075110</name>
</gene>
<evidence type="ECO:0000313" key="4">
    <source>
        <dbReference type="Proteomes" id="UP001501442"/>
    </source>
</evidence>
<evidence type="ECO:0000256" key="1">
    <source>
        <dbReference type="SAM" id="MobiDB-lite"/>
    </source>
</evidence>
<evidence type="ECO:0000259" key="2">
    <source>
        <dbReference type="Pfam" id="PF03551"/>
    </source>
</evidence>
<dbReference type="InterPro" id="IPR011991">
    <property type="entry name" value="ArsR-like_HTH"/>
</dbReference>
<feature type="compositionally biased region" description="Gly residues" evidence="1">
    <location>
        <begin position="17"/>
        <end position="28"/>
    </location>
</feature>
<feature type="domain" description="Transcription regulator PadR N-terminal" evidence="2">
    <location>
        <begin position="46"/>
        <end position="113"/>
    </location>
</feature>
<accession>A0ABP8UKT5</accession>
<dbReference type="InterPro" id="IPR005149">
    <property type="entry name" value="Tscrpt_reg_PadR_N"/>
</dbReference>
<dbReference type="SUPFAM" id="SSF46785">
    <property type="entry name" value="Winged helix' DNA-binding domain"/>
    <property type="match status" value="1"/>
</dbReference>
<keyword evidence="4" id="KW-1185">Reference proteome</keyword>
<sequence>MRRGSRHREERAAFGDWGPGFGSGFGPRGRGRGGRRTKRGNVRAAILALLAERPMHGYEMIQELESRTGGIWRPSPGSVYPTLQLLEDEGLISGRESSGKRLFALTDDGRGAAESAGPTPPWAEITEDAGEAATHVHTAMGQLMMAIRQVMHAGSEDQRERALEVINDARRRLYGILADDGD</sequence>
<dbReference type="EMBL" id="BAABHK010000013">
    <property type="protein sequence ID" value="GAA4634269.1"/>
    <property type="molecule type" value="Genomic_DNA"/>
</dbReference>
<feature type="region of interest" description="Disordered" evidence="1">
    <location>
        <begin position="1"/>
        <end position="38"/>
    </location>
</feature>
<name>A0ABP8UKT5_9ACTN</name>
<reference evidence="4" key="1">
    <citation type="journal article" date="2019" name="Int. J. Syst. Evol. Microbiol.">
        <title>The Global Catalogue of Microorganisms (GCM) 10K type strain sequencing project: providing services to taxonomists for standard genome sequencing and annotation.</title>
        <authorList>
            <consortium name="The Broad Institute Genomics Platform"/>
            <consortium name="The Broad Institute Genome Sequencing Center for Infectious Disease"/>
            <person name="Wu L."/>
            <person name="Ma J."/>
        </authorList>
    </citation>
    <scope>NUCLEOTIDE SEQUENCE [LARGE SCALE GENOMIC DNA]</scope>
    <source>
        <strain evidence="4">JCM 17939</strain>
    </source>
</reference>
<dbReference type="InterPro" id="IPR036390">
    <property type="entry name" value="WH_DNA-bd_sf"/>
</dbReference>
<dbReference type="Gene3D" id="1.10.10.10">
    <property type="entry name" value="Winged helix-like DNA-binding domain superfamily/Winged helix DNA-binding domain"/>
    <property type="match status" value="1"/>
</dbReference>
<comment type="caution">
    <text evidence="3">The sequence shown here is derived from an EMBL/GenBank/DDBJ whole genome shotgun (WGS) entry which is preliminary data.</text>
</comment>
<proteinExistence type="predicted"/>
<dbReference type="Proteomes" id="UP001501442">
    <property type="component" value="Unassembled WGS sequence"/>
</dbReference>
<dbReference type="PANTHER" id="PTHR43252">
    <property type="entry name" value="TRANSCRIPTIONAL REGULATOR YQJI"/>
    <property type="match status" value="1"/>
</dbReference>
<dbReference type="CDD" id="cd00090">
    <property type="entry name" value="HTH_ARSR"/>
    <property type="match status" value="1"/>
</dbReference>
<feature type="compositionally biased region" description="Basic residues" evidence="1">
    <location>
        <begin position="29"/>
        <end position="38"/>
    </location>
</feature>
<dbReference type="RefSeq" id="WP_345437240.1">
    <property type="nucleotide sequence ID" value="NZ_BAABHK010000013.1"/>
</dbReference>
<organism evidence="3 4">
    <name type="scientific">Actinoallomurus vinaceus</name>
    <dbReference type="NCBI Taxonomy" id="1080074"/>
    <lineage>
        <taxon>Bacteria</taxon>
        <taxon>Bacillati</taxon>
        <taxon>Actinomycetota</taxon>
        <taxon>Actinomycetes</taxon>
        <taxon>Streptosporangiales</taxon>
        <taxon>Thermomonosporaceae</taxon>
        <taxon>Actinoallomurus</taxon>
    </lineage>
</organism>
<dbReference type="Pfam" id="PF03551">
    <property type="entry name" value="PadR"/>
    <property type="match status" value="1"/>
</dbReference>
<dbReference type="PANTHER" id="PTHR43252:SF2">
    <property type="entry name" value="TRANSCRIPTION REGULATOR, PADR-LIKE FAMILY"/>
    <property type="match status" value="1"/>
</dbReference>
<dbReference type="InterPro" id="IPR036388">
    <property type="entry name" value="WH-like_DNA-bd_sf"/>
</dbReference>